<accession>A0ACC2S8U7</accession>
<organism evidence="1 2">
    <name type="scientific">Entomophthora muscae</name>
    <dbReference type="NCBI Taxonomy" id="34485"/>
    <lineage>
        <taxon>Eukaryota</taxon>
        <taxon>Fungi</taxon>
        <taxon>Fungi incertae sedis</taxon>
        <taxon>Zoopagomycota</taxon>
        <taxon>Entomophthoromycotina</taxon>
        <taxon>Entomophthoromycetes</taxon>
        <taxon>Entomophthorales</taxon>
        <taxon>Entomophthoraceae</taxon>
        <taxon>Entomophthora</taxon>
    </lineage>
</organism>
<dbReference type="EMBL" id="QTSX02005707">
    <property type="protein sequence ID" value="KAJ9058773.1"/>
    <property type="molecule type" value="Genomic_DNA"/>
</dbReference>
<sequence length="97" mass="11196">MEVQFSRTGTRGPTNYYRTYDMNRETVSRVGTNMNISAPALYIKAERDFAATLGINGNRRFLHNLTSKSIDGGHWIFLTHKEEVNSHISEWLTKNYP</sequence>
<protein>
    <submittedName>
        <fullName evidence="1">Uncharacterized protein</fullName>
    </submittedName>
</protein>
<comment type="caution">
    <text evidence="1">The sequence shown here is derived from an EMBL/GenBank/DDBJ whole genome shotgun (WGS) entry which is preliminary data.</text>
</comment>
<keyword evidence="2" id="KW-1185">Reference proteome</keyword>
<gene>
    <name evidence="1" type="ORF">DSO57_1008849</name>
</gene>
<evidence type="ECO:0000313" key="2">
    <source>
        <dbReference type="Proteomes" id="UP001165960"/>
    </source>
</evidence>
<name>A0ACC2S8U7_9FUNG</name>
<proteinExistence type="predicted"/>
<evidence type="ECO:0000313" key="1">
    <source>
        <dbReference type="EMBL" id="KAJ9058773.1"/>
    </source>
</evidence>
<dbReference type="Proteomes" id="UP001165960">
    <property type="component" value="Unassembled WGS sequence"/>
</dbReference>
<reference evidence="1" key="1">
    <citation type="submission" date="2022-04" db="EMBL/GenBank/DDBJ databases">
        <title>Genome of the entomopathogenic fungus Entomophthora muscae.</title>
        <authorList>
            <person name="Elya C."/>
            <person name="Lovett B.R."/>
            <person name="Lee E."/>
            <person name="Macias A.M."/>
            <person name="Hajek A.E."/>
            <person name="De Bivort B.L."/>
            <person name="Kasson M.T."/>
            <person name="De Fine Licht H.H."/>
            <person name="Stajich J.E."/>
        </authorList>
    </citation>
    <scope>NUCLEOTIDE SEQUENCE</scope>
    <source>
        <strain evidence="1">Berkeley</strain>
    </source>
</reference>